<sequence>MYSSLHSSAALYALFNNLLSERHGKQKGVPGNFYY</sequence>
<dbReference type="EMBL" id="GBXM01086414">
    <property type="protein sequence ID" value="JAH22163.1"/>
    <property type="molecule type" value="Transcribed_RNA"/>
</dbReference>
<proteinExistence type="predicted"/>
<evidence type="ECO:0000313" key="1">
    <source>
        <dbReference type="EMBL" id="JAH02985.1"/>
    </source>
</evidence>
<reference evidence="1" key="1">
    <citation type="submission" date="2014-11" db="EMBL/GenBank/DDBJ databases">
        <authorList>
            <person name="Amaro Gonzalez C."/>
        </authorList>
    </citation>
    <scope>NUCLEOTIDE SEQUENCE</scope>
</reference>
<dbReference type="AlphaFoldDB" id="A0A0E9PFY8"/>
<protein>
    <submittedName>
        <fullName evidence="1">Uncharacterized protein</fullName>
    </submittedName>
</protein>
<reference evidence="1" key="2">
    <citation type="journal article" date="2015" name="Fish Shellfish Immunol.">
        <title>Early steps in the European eel (Anguilla anguilla)-Vibrio vulnificus interaction in the gills: Role of the RtxA13 toxin.</title>
        <authorList>
            <person name="Callol A."/>
            <person name="Pajuelo D."/>
            <person name="Ebbesson L."/>
            <person name="Teles M."/>
            <person name="MacKenzie S."/>
            <person name="Amaro C."/>
        </authorList>
    </citation>
    <scope>NUCLEOTIDE SEQUENCE</scope>
</reference>
<organism evidence="1">
    <name type="scientific">Anguilla anguilla</name>
    <name type="common">European freshwater eel</name>
    <name type="synonym">Muraena anguilla</name>
    <dbReference type="NCBI Taxonomy" id="7936"/>
    <lineage>
        <taxon>Eukaryota</taxon>
        <taxon>Metazoa</taxon>
        <taxon>Chordata</taxon>
        <taxon>Craniata</taxon>
        <taxon>Vertebrata</taxon>
        <taxon>Euteleostomi</taxon>
        <taxon>Actinopterygii</taxon>
        <taxon>Neopterygii</taxon>
        <taxon>Teleostei</taxon>
        <taxon>Anguilliformes</taxon>
        <taxon>Anguillidae</taxon>
        <taxon>Anguilla</taxon>
    </lineage>
</organism>
<name>A0A0E9PFY8_ANGAN</name>
<accession>A0A0E9PFY8</accession>
<dbReference type="EMBL" id="GBXM01105592">
    <property type="protein sequence ID" value="JAH02985.1"/>
    <property type="molecule type" value="Transcribed_RNA"/>
</dbReference>